<feature type="non-terminal residue" evidence="1">
    <location>
        <position position="88"/>
    </location>
</feature>
<gene>
    <name evidence="1" type="primary">CU570881.1</name>
</gene>
<sequence>RGDTLFPSCLHAPLDGEQAREWLKPITCSMYSFQLSLYCLVYLHLEPVTPQQNICLHLLQHGETFLEHDSYRRHIAAKVTHHHLANSN</sequence>
<accession>A0A1A8R4A7</accession>
<protein>
    <submittedName>
        <fullName evidence="1">Uncharacterized protein</fullName>
    </submittedName>
</protein>
<reference evidence="1" key="2">
    <citation type="submission" date="2016-06" db="EMBL/GenBank/DDBJ databases">
        <title>The genome of a short-lived fish provides insights into sex chromosome evolution and the genetic control of aging.</title>
        <authorList>
            <person name="Reichwald K."/>
            <person name="Felder M."/>
            <person name="Petzold A."/>
            <person name="Koch P."/>
            <person name="Groth M."/>
            <person name="Platzer M."/>
        </authorList>
    </citation>
    <scope>NUCLEOTIDE SEQUENCE</scope>
    <source>
        <tissue evidence="1">Brain</tissue>
    </source>
</reference>
<proteinExistence type="predicted"/>
<dbReference type="EMBL" id="HAEI01007025">
    <property type="protein sequence ID" value="SBS00079.1"/>
    <property type="molecule type" value="Transcribed_RNA"/>
</dbReference>
<name>A0A1A8R4A7_9TELE</name>
<reference evidence="1" key="1">
    <citation type="submission" date="2016-05" db="EMBL/GenBank/DDBJ databases">
        <authorList>
            <person name="Lavstsen T."/>
            <person name="Jespersen J.S."/>
        </authorList>
    </citation>
    <scope>NUCLEOTIDE SEQUENCE</scope>
    <source>
        <tissue evidence="1">Brain</tissue>
    </source>
</reference>
<organism evidence="1">
    <name type="scientific">Nothobranchius rachovii</name>
    <name type="common">bluefin notho</name>
    <dbReference type="NCBI Taxonomy" id="451742"/>
    <lineage>
        <taxon>Eukaryota</taxon>
        <taxon>Metazoa</taxon>
        <taxon>Chordata</taxon>
        <taxon>Craniata</taxon>
        <taxon>Vertebrata</taxon>
        <taxon>Euteleostomi</taxon>
        <taxon>Actinopterygii</taxon>
        <taxon>Neopterygii</taxon>
        <taxon>Teleostei</taxon>
        <taxon>Neoteleostei</taxon>
        <taxon>Acanthomorphata</taxon>
        <taxon>Ovalentaria</taxon>
        <taxon>Atherinomorphae</taxon>
        <taxon>Cyprinodontiformes</taxon>
        <taxon>Nothobranchiidae</taxon>
        <taxon>Nothobranchius</taxon>
    </lineage>
</organism>
<feature type="non-terminal residue" evidence="1">
    <location>
        <position position="1"/>
    </location>
</feature>
<evidence type="ECO:0000313" key="1">
    <source>
        <dbReference type="EMBL" id="SBS00079.1"/>
    </source>
</evidence>
<dbReference type="AlphaFoldDB" id="A0A1A8R4A7"/>